<feature type="region of interest" description="Disordered" evidence="1">
    <location>
        <begin position="26"/>
        <end position="46"/>
    </location>
</feature>
<dbReference type="InterPro" id="IPR007484">
    <property type="entry name" value="Peptidase_M28"/>
</dbReference>
<evidence type="ECO:0000256" key="1">
    <source>
        <dbReference type="SAM" id="MobiDB-lite"/>
    </source>
</evidence>
<dbReference type="InterPro" id="IPR045175">
    <property type="entry name" value="M28_fam"/>
</dbReference>
<dbReference type="Gene3D" id="3.40.630.10">
    <property type="entry name" value="Zn peptidases"/>
    <property type="match status" value="1"/>
</dbReference>
<evidence type="ECO:0000313" key="3">
    <source>
        <dbReference type="EMBL" id="WNG42797.1"/>
    </source>
</evidence>
<organism evidence="3 4">
    <name type="scientific">Archangium minus</name>
    <dbReference type="NCBI Taxonomy" id="83450"/>
    <lineage>
        <taxon>Bacteria</taxon>
        <taxon>Pseudomonadati</taxon>
        <taxon>Myxococcota</taxon>
        <taxon>Myxococcia</taxon>
        <taxon>Myxococcales</taxon>
        <taxon>Cystobacterineae</taxon>
        <taxon>Archangiaceae</taxon>
        <taxon>Archangium</taxon>
    </lineage>
</organism>
<dbReference type="PANTHER" id="PTHR12147:SF26">
    <property type="entry name" value="PEPTIDASE M28 DOMAIN-CONTAINING PROTEIN"/>
    <property type="match status" value="1"/>
</dbReference>
<dbReference type="Proteomes" id="UP001611383">
    <property type="component" value="Chromosome"/>
</dbReference>
<dbReference type="EMBL" id="CP043494">
    <property type="protein sequence ID" value="WNG42797.1"/>
    <property type="molecule type" value="Genomic_DNA"/>
</dbReference>
<dbReference type="Pfam" id="PF04389">
    <property type="entry name" value="Peptidase_M28"/>
    <property type="match status" value="1"/>
</dbReference>
<feature type="region of interest" description="Disordered" evidence="1">
    <location>
        <begin position="71"/>
        <end position="115"/>
    </location>
</feature>
<proteinExistence type="predicted"/>
<gene>
    <name evidence="3" type="ORF">F0U60_00795</name>
</gene>
<feature type="domain" description="Peptidase M28" evidence="2">
    <location>
        <begin position="234"/>
        <end position="445"/>
    </location>
</feature>
<keyword evidence="4" id="KW-1185">Reference proteome</keyword>
<protein>
    <submittedName>
        <fullName evidence="3">M28 family peptidase</fullName>
    </submittedName>
</protein>
<feature type="compositionally biased region" description="Basic residues" evidence="1">
    <location>
        <begin position="30"/>
        <end position="40"/>
    </location>
</feature>
<evidence type="ECO:0000259" key="2">
    <source>
        <dbReference type="Pfam" id="PF04389"/>
    </source>
</evidence>
<feature type="compositionally biased region" description="Low complexity" evidence="1">
    <location>
        <begin position="102"/>
        <end position="115"/>
    </location>
</feature>
<reference evidence="3 4" key="1">
    <citation type="submission" date="2019-08" db="EMBL/GenBank/DDBJ databases">
        <title>Archangium and Cystobacter genomes.</title>
        <authorList>
            <person name="Chen I.-C.K."/>
            <person name="Wielgoss S."/>
        </authorList>
    </citation>
    <scope>NUCLEOTIDE SEQUENCE [LARGE SCALE GENOMIC DNA]</scope>
    <source>
        <strain evidence="3 4">Cbm 6</strain>
    </source>
</reference>
<name>A0ABY9WG70_9BACT</name>
<dbReference type="SUPFAM" id="SSF53187">
    <property type="entry name" value="Zn-dependent exopeptidases"/>
    <property type="match status" value="1"/>
</dbReference>
<dbReference type="PANTHER" id="PTHR12147">
    <property type="entry name" value="METALLOPEPTIDASE M28 FAMILY MEMBER"/>
    <property type="match status" value="1"/>
</dbReference>
<evidence type="ECO:0000313" key="4">
    <source>
        <dbReference type="Proteomes" id="UP001611383"/>
    </source>
</evidence>
<sequence length="457" mass="49442">MASGRRSALAPRGAWLTAARGLRPRPALHAPRRLATRRGPRAGSERCPCCHPAPRWLPRGPLAAADRAVGARLPRPPRGAPALRLPPLHRERARTPVGHQPLGARRLPSSAARPRPPGGVAVRALSAALLFLAVSSCSSRPSVDESAAARAGDFAAGVEKSRLLSDVDALVEAHLTDTPLDCALFDPSEIDTERRPVCHLTRDKARQWVRERFESLGYTVTTHDTEDARFPTTNLIAELRGTEHPEEVVVIGAHYDAYYSGADDNSSGVAAMMEMARLAAGKRFARTVRFVGFDLEELGLVGSTRYVQTHPEERIIASIVFDCIGYKDPRPGAQQSLPGFPVPSTGDFLAAISNEPSRPRLEELYTLATRMGYGFVQGVVLPNEGSGPASGNLMRSDHAPFWLMGQSALFLTDTANFRNPHYHRATDVPSTLDPDFLTDVTRLSAAGLSFWAGGPLP</sequence>
<accession>A0ABY9WG70</accession>